<keyword evidence="3 9" id="KW-0808">Transferase</keyword>
<evidence type="ECO:0000256" key="8">
    <source>
        <dbReference type="SAM" id="Phobius"/>
    </source>
</evidence>
<feature type="transmembrane region" description="Helical" evidence="8">
    <location>
        <begin position="358"/>
        <end position="374"/>
    </location>
</feature>
<comment type="caution">
    <text evidence="9">The sequence shown here is derived from an EMBL/GenBank/DDBJ whole genome shotgun (WGS) entry which is preliminary data.</text>
</comment>
<evidence type="ECO:0000313" key="10">
    <source>
        <dbReference type="Proteomes" id="UP000547510"/>
    </source>
</evidence>
<feature type="transmembrane region" description="Helical" evidence="8">
    <location>
        <begin position="159"/>
        <end position="180"/>
    </location>
</feature>
<evidence type="ECO:0000256" key="4">
    <source>
        <dbReference type="ARBA" id="ARBA00022692"/>
    </source>
</evidence>
<evidence type="ECO:0000256" key="3">
    <source>
        <dbReference type="ARBA" id="ARBA00022679"/>
    </source>
</evidence>
<name>A0A841CIL9_9PSEU</name>
<feature type="transmembrane region" description="Helical" evidence="8">
    <location>
        <begin position="132"/>
        <end position="150"/>
    </location>
</feature>
<evidence type="ECO:0000256" key="1">
    <source>
        <dbReference type="ARBA" id="ARBA00004651"/>
    </source>
</evidence>
<evidence type="ECO:0000313" key="9">
    <source>
        <dbReference type="EMBL" id="MBB5955977.1"/>
    </source>
</evidence>
<dbReference type="EC" id="2.4.1.-" evidence="9"/>
<feature type="transmembrane region" description="Helical" evidence="8">
    <location>
        <begin position="249"/>
        <end position="267"/>
    </location>
</feature>
<keyword evidence="4 8" id="KW-0812">Transmembrane</keyword>
<proteinExistence type="inferred from homology"/>
<comment type="subcellular location">
    <subcellularLocation>
        <location evidence="1">Cell membrane</location>
        <topology evidence="1">Multi-pass membrane protein</topology>
    </subcellularLocation>
</comment>
<feature type="transmembrane region" description="Helical" evidence="8">
    <location>
        <begin position="321"/>
        <end position="338"/>
    </location>
</feature>
<keyword evidence="9" id="KW-0328">Glycosyltransferase</keyword>
<organism evidence="9 10">
    <name type="scientific">Saccharothrix tamanrassetensis</name>
    <dbReference type="NCBI Taxonomy" id="1051531"/>
    <lineage>
        <taxon>Bacteria</taxon>
        <taxon>Bacillati</taxon>
        <taxon>Actinomycetota</taxon>
        <taxon>Actinomycetes</taxon>
        <taxon>Pseudonocardiales</taxon>
        <taxon>Pseudonocardiaceae</taxon>
        <taxon>Saccharothrix</taxon>
    </lineage>
</organism>
<evidence type="ECO:0000256" key="5">
    <source>
        <dbReference type="ARBA" id="ARBA00022989"/>
    </source>
</evidence>
<feature type="transmembrane region" description="Helical" evidence="8">
    <location>
        <begin position="279"/>
        <end position="309"/>
    </location>
</feature>
<dbReference type="GO" id="GO:0016758">
    <property type="term" value="F:hexosyltransferase activity"/>
    <property type="evidence" value="ECO:0007669"/>
    <property type="project" value="InterPro"/>
</dbReference>
<evidence type="ECO:0000256" key="7">
    <source>
        <dbReference type="ARBA" id="ARBA00024033"/>
    </source>
</evidence>
<keyword evidence="5 8" id="KW-1133">Transmembrane helix</keyword>
<feature type="transmembrane region" description="Helical" evidence="8">
    <location>
        <begin position="65"/>
        <end position="98"/>
    </location>
</feature>
<accession>A0A841CIL9</accession>
<dbReference type="RefSeq" id="WP_184690761.1">
    <property type="nucleotide sequence ID" value="NZ_JACHJN010000003.1"/>
</dbReference>
<dbReference type="EMBL" id="JACHJN010000003">
    <property type="protein sequence ID" value="MBB5955977.1"/>
    <property type="molecule type" value="Genomic_DNA"/>
</dbReference>
<keyword evidence="10" id="KW-1185">Reference proteome</keyword>
<keyword evidence="6 8" id="KW-0472">Membrane</keyword>
<feature type="transmembrane region" description="Helical" evidence="8">
    <location>
        <begin position="110"/>
        <end position="126"/>
    </location>
</feature>
<evidence type="ECO:0000256" key="6">
    <source>
        <dbReference type="ARBA" id="ARBA00023136"/>
    </source>
</evidence>
<sequence>MVLFWSLVMVANVVYVALRPLGWSLDLRVYRNGGAAWLRDLPIYVDGFAVPLGGPDLPFTYPPIAVLLFALVALVPLPVAIVGIATVNVLALSVICLVAAVRVYGWNQRAVVWGLGVAAVVSVFDPMRETLWFGQINLVLGVLIIVDCLLPRRWVPRGALIGLAAAIKLTPAVFALFWVARREWRPVLTAVGSFVVFGVVGFVVMPADAQRFWLHALLDPARVGRLTYASNQSLRGTLARLGLADSGQLVAWVLLSLVAVGLAWFVAARFSRAGDDLTAFLAVAVAGLLISPVSWGHHWVWIAPALVLLGSIRRTDLRHRVVVAVVVAIFAVGPHWLFPRDNDVERDWAWWQQVVGNAYVWFGLAVLVGLAWTARRGAVPATTLSTD</sequence>
<reference evidence="9 10" key="1">
    <citation type="submission" date="2020-08" db="EMBL/GenBank/DDBJ databases">
        <title>Genomic Encyclopedia of Type Strains, Phase III (KMG-III): the genomes of soil and plant-associated and newly described type strains.</title>
        <authorList>
            <person name="Whitman W."/>
        </authorList>
    </citation>
    <scope>NUCLEOTIDE SEQUENCE [LARGE SCALE GENOMIC DNA]</scope>
    <source>
        <strain evidence="9 10">CECT 8640</strain>
    </source>
</reference>
<evidence type="ECO:0000256" key="2">
    <source>
        <dbReference type="ARBA" id="ARBA00022475"/>
    </source>
</evidence>
<dbReference type="InterPro" id="IPR018584">
    <property type="entry name" value="GT87"/>
</dbReference>
<dbReference type="AlphaFoldDB" id="A0A841CIL9"/>
<feature type="transmembrane region" description="Helical" evidence="8">
    <location>
        <begin position="186"/>
        <end position="205"/>
    </location>
</feature>
<gene>
    <name evidence="9" type="ORF">FHS29_002558</name>
</gene>
<keyword evidence="2" id="KW-1003">Cell membrane</keyword>
<protein>
    <submittedName>
        <fullName evidence="9">Alpha-1,2-mannosyltransferase</fullName>
        <ecNumber evidence="9">2.4.1.-</ecNumber>
    </submittedName>
</protein>
<dbReference type="Proteomes" id="UP000547510">
    <property type="component" value="Unassembled WGS sequence"/>
</dbReference>
<dbReference type="Pfam" id="PF09594">
    <property type="entry name" value="GT87"/>
    <property type="match status" value="1"/>
</dbReference>
<dbReference type="GO" id="GO:0005886">
    <property type="term" value="C:plasma membrane"/>
    <property type="evidence" value="ECO:0007669"/>
    <property type="project" value="UniProtKB-SubCell"/>
</dbReference>
<comment type="similarity">
    <text evidence="7">Belongs to the glycosyltransferase 87 family.</text>
</comment>